<accession>A0A2U3NXF8</accession>
<dbReference type="Gene3D" id="3.40.50.410">
    <property type="entry name" value="von Willebrand factor, type A domain"/>
    <property type="match status" value="1"/>
</dbReference>
<dbReference type="SMART" id="SM00327">
    <property type="entry name" value="VWA"/>
    <property type="match status" value="1"/>
</dbReference>
<dbReference type="PANTHER" id="PTHR41248">
    <property type="entry name" value="NORD PROTEIN"/>
    <property type="match status" value="1"/>
</dbReference>
<sequence>VTDPDRFRLLASFIAGRAVDVVPAAVGEPAHTDGRVIFVCASVSADELRRQVVAQSALIGAGSLAPRMVRQLRMRPALARRYLGLEGRRVLVELAQRLPLAATLSPDIRPPTATADESLDMAGSRSVVADPPAWFGVIKPTLLLRLSEHDARTTDRDLRFAGSADRPDEDADEPAERSTILKLFENPLMNSRMVSEFLRKLFGTSRAPGDNAAGAELSLGGLRRAHTLSRQARPVPTAIRVDDDSKPASALGVGAALHPEWDVFAGLYRPDWCRVFEYPLTAGLGNPAAEVAHDEVLRKRLSRIGLSPRVLRGRPDGDELDTDALIDFVVDLHSGHTPAPHVYTERRHLTRDLGVVILLDASGSVTDADPDGRAVHEHQRRAAATLAAALEDLGDRVAVYAFRSEGREAVHLLAIKTFAQRFGATSRGQLSELQPSGYTRLGAGIRGAAAILKTQAGTRHRLLLVLSDGFPYDHGYEGHYAESDTRKALEELRADGIAGLCLTLGSGAPAQALNRVFGPANHLSAATLAELSPRMDELFLLALRELAAPAP</sequence>
<gene>
    <name evidence="3" type="ORF">MRAB57_4046</name>
</gene>
<dbReference type="SUPFAM" id="SSF53300">
    <property type="entry name" value="vWA-like"/>
    <property type="match status" value="1"/>
</dbReference>
<dbReference type="InterPro" id="IPR036465">
    <property type="entry name" value="vWFA_dom_sf"/>
</dbReference>
<keyword evidence="4" id="KW-1185">Reference proteome</keyword>
<feature type="non-terminal residue" evidence="3">
    <location>
        <position position="1"/>
    </location>
</feature>
<protein>
    <submittedName>
        <fullName evidence="3">Nitric oxide reductase activation protein</fullName>
    </submittedName>
</protein>
<dbReference type="PANTHER" id="PTHR41248:SF1">
    <property type="entry name" value="NORD PROTEIN"/>
    <property type="match status" value="1"/>
</dbReference>
<feature type="region of interest" description="Disordered" evidence="1">
    <location>
        <begin position="105"/>
        <end position="124"/>
    </location>
</feature>
<feature type="region of interest" description="Disordered" evidence="1">
    <location>
        <begin position="157"/>
        <end position="176"/>
    </location>
</feature>
<organism evidence="3 4">
    <name type="scientific">Mycobacterium rhizamassiliense</name>
    <dbReference type="NCBI Taxonomy" id="1841860"/>
    <lineage>
        <taxon>Bacteria</taxon>
        <taxon>Bacillati</taxon>
        <taxon>Actinomycetota</taxon>
        <taxon>Actinomycetes</taxon>
        <taxon>Mycobacteriales</taxon>
        <taxon>Mycobacteriaceae</taxon>
        <taxon>Mycobacterium</taxon>
    </lineage>
</organism>
<dbReference type="PROSITE" id="PS50234">
    <property type="entry name" value="VWFA"/>
    <property type="match status" value="1"/>
</dbReference>
<feature type="domain" description="VWFA" evidence="2">
    <location>
        <begin position="354"/>
        <end position="543"/>
    </location>
</feature>
<dbReference type="Proteomes" id="UP000240988">
    <property type="component" value="Unassembled WGS sequence"/>
</dbReference>
<dbReference type="InterPro" id="IPR002035">
    <property type="entry name" value="VWF_A"/>
</dbReference>
<evidence type="ECO:0000256" key="1">
    <source>
        <dbReference type="SAM" id="MobiDB-lite"/>
    </source>
</evidence>
<evidence type="ECO:0000313" key="4">
    <source>
        <dbReference type="Proteomes" id="UP000240988"/>
    </source>
</evidence>
<proteinExistence type="predicted"/>
<dbReference type="Pfam" id="PF13519">
    <property type="entry name" value="VWA_2"/>
    <property type="match status" value="1"/>
</dbReference>
<name>A0A2U3NXF8_9MYCO</name>
<dbReference type="EMBL" id="FUFA01000005">
    <property type="protein sequence ID" value="SPM36206.1"/>
    <property type="molecule type" value="Genomic_DNA"/>
</dbReference>
<evidence type="ECO:0000259" key="2">
    <source>
        <dbReference type="PROSITE" id="PS50234"/>
    </source>
</evidence>
<evidence type="ECO:0000313" key="3">
    <source>
        <dbReference type="EMBL" id="SPM36206.1"/>
    </source>
</evidence>
<reference evidence="3 4" key="1">
    <citation type="submission" date="2017-01" db="EMBL/GenBank/DDBJ databases">
        <authorList>
            <consortium name="Urmite Genomes"/>
        </authorList>
    </citation>
    <scope>NUCLEOTIDE SEQUENCE [LARGE SCALE GENOMIC DNA]</scope>
    <source>
        <strain evidence="3 4">AB57</strain>
    </source>
</reference>
<dbReference type="InterPro" id="IPR051928">
    <property type="entry name" value="NorD/CobT"/>
</dbReference>
<dbReference type="AlphaFoldDB" id="A0A2U3NXF8"/>
<dbReference type="STRING" id="1841860.GCA_900157375_04049"/>